<geneLocation type="plasmid" evidence="4">
    <name>pjcm18538 dna</name>
</geneLocation>
<feature type="compositionally biased region" description="Basic residues" evidence="1">
    <location>
        <begin position="121"/>
        <end position="140"/>
    </location>
</feature>
<reference evidence="3 4" key="1">
    <citation type="journal article" date="2019" name="Emerg. Microbes Infect.">
        <title>Comprehensive subspecies identification of 175 nontuberculous mycobacteria species based on 7547 genomic profiles.</title>
        <authorList>
            <person name="Matsumoto Y."/>
            <person name="Kinjo T."/>
            <person name="Motooka D."/>
            <person name="Nabeya D."/>
            <person name="Jung N."/>
            <person name="Uechi K."/>
            <person name="Horii T."/>
            <person name="Iida T."/>
            <person name="Fujita J."/>
            <person name="Nakamura S."/>
        </authorList>
    </citation>
    <scope>NUCLEOTIDE SEQUENCE [LARGE SCALE GENOMIC DNA]</scope>
    <source>
        <strain evidence="3 4">JCM 18538</strain>
    </source>
</reference>
<keyword evidence="2" id="KW-0812">Transmembrane</keyword>
<dbReference type="Proteomes" id="UP000467428">
    <property type="component" value="Chromosome"/>
</dbReference>
<protein>
    <submittedName>
        <fullName evidence="3">Uncharacterized protein</fullName>
    </submittedName>
</protein>
<gene>
    <name evidence="3" type="ORF">MARA_06060</name>
</gene>
<evidence type="ECO:0000313" key="4">
    <source>
        <dbReference type="Proteomes" id="UP000467428"/>
    </source>
</evidence>
<keyword evidence="2" id="KW-0472">Membrane</keyword>
<dbReference type="EMBL" id="AP022593">
    <property type="protein sequence ID" value="BBY47138.1"/>
    <property type="molecule type" value="Genomic_DNA"/>
</dbReference>
<organism evidence="3 4">
    <name type="scientific">Mycolicibacterium arabiense</name>
    <dbReference type="NCBI Taxonomy" id="1286181"/>
    <lineage>
        <taxon>Bacteria</taxon>
        <taxon>Bacillati</taxon>
        <taxon>Actinomycetota</taxon>
        <taxon>Actinomycetes</taxon>
        <taxon>Mycobacteriales</taxon>
        <taxon>Mycobacteriaceae</taxon>
        <taxon>Mycolicibacterium</taxon>
    </lineage>
</organism>
<accession>A0A7I7RRD9</accession>
<evidence type="ECO:0000313" key="3">
    <source>
        <dbReference type="EMBL" id="BBY47138.1"/>
    </source>
</evidence>
<feature type="transmembrane region" description="Helical" evidence="2">
    <location>
        <begin position="36"/>
        <end position="54"/>
    </location>
</feature>
<sequence>MPEALQMQQIHDWFLHRGLPLVLTRRVRSRDLIKRSAPMVSGVGALTAVTMLLAEVTGDAPDYGYALRLGIIAALLVAAPFALHLLHRMDTRLRDAGRRSAATLVITLSSWSCRSRSAAGPRRRRPRRRRSSRSRCWRSG</sequence>
<evidence type="ECO:0000256" key="2">
    <source>
        <dbReference type="SAM" id="Phobius"/>
    </source>
</evidence>
<proteinExistence type="predicted"/>
<dbReference type="KEGG" id="marz:MARA_06060"/>
<feature type="region of interest" description="Disordered" evidence="1">
    <location>
        <begin position="117"/>
        <end position="140"/>
    </location>
</feature>
<evidence type="ECO:0000256" key="1">
    <source>
        <dbReference type="SAM" id="MobiDB-lite"/>
    </source>
</evidence>
<feature type="transmembrane region" description="Helical" evidence="2">
    <location>
        <begin position="66"/>
        <end position="86"/>
    </location>
</feature>
<keyword evidence="2" id="KW-1133">Transmembrane helix</keyword>
<dbReference type="AlphaFoldDB" id="A0A7I7RRD9"/>
<keyword evidence="4" id="KW-1185">Reference proteome</keyword>
<name>A0A7I7RRD9_9MYCO</name>